<feature type="transmembrane region" description="Helical" evidence="11">
    <location>
        <begin position="168"/>
        <end position="187"/>
    </location>
</feature>
<dbReference type="OrthoDB" id="28208at2759"/>
<comment type="function">
    <text evidence="8">Putative sodium-dependent amino acid/proton antiporter.</text>
</comment>
<evidence type="ECO:0000256" key="10">
    <source>
        <dbReference type="ARBA" id="ARBA00041723"/>
    </source>
</evidence>
<evidence type="ECO:0000256" key="6">
    <source>
        <dbReference type="ARBA" id="ARBA00022989"/>
    </source>
</evidence>
<dbReference type="Pfam" id="PF01490">
    <property type="entry name" value="Aa_trans"/>
    <property type="match status" value="1"/>
</dbReference>
<evidence type="ECO:0000256" key="5">
    <source>
        <dbReference type="ARBA" id="ARBA00022970"/>
    </source>
</evidence>
<dbReference type="KEGG" id="caua:113109299"/>
<reference evidence="14" key="1">
    <citation type="submission" date="2025-08" db="UniProtKB">
        <authorList>
            <consortium name="RefSeq"/>
        </authorList>
    </citation>
    <scope>IDENTIFICATION</scope>
    <source>
        <strain evidence="14">Wakin</strain>
        <tissue evidence="14">Muscle</tissue>
    </source>
</reference>
<evidence type="ECO:0000256" key="2">
    <source>
        <dbReference type="ARBA" id="ARBA00008066"/>
    </source>
</evidence>
<keyword evidence="13" id="KW-1185">Reference proteome</keyword>
<feature type="transmembrane region" description="Helical" evidence="11">
    <location>
        <begin position="239"/>
        <end position="261"/>
    </location>
</feature>
<comment type="similarity">
    <text evidence="2">Belongs to the amino acid/polyamine transporter 2 family.</text>
</comment>
<dbReference type="Proteomes" id="UP000515129">
    <property type="component" value="Chromosome 9"/>
</dbReference>
<feature type="transmembrane region" description="Helical" evidence="11">
    <location>
        <begin position="357"/>
        <end position="374"/>
    </location>
</feature>
<dbReference type="PANTHER" id="PTHR22950:SF458">
    <property type="entry name" value="SODIUM-COUPLED NEUTRAL AMINO ACID TRANSPORTER 11-RELATED"/>
    <property type="match status" value="1"/>
</dbReference>
<gene>
    <name evidence="14" type="primary">slc38a11</name>
</gene>
<keyword evidence="5" id="KW-0029">Amino-acid transport</keyword>
<dbReference type="GO" id="GO:0015179">
    <property type="term" value="F:L-amino acid transmembrane transporter activity"/>
    <property type="evidence" value="ECO:0007669"/>
    <property type="project" value="TreeGrafter"/>
</dbReference>
<evidence type="ECO:0000256" key="1">
    <source>
        <dbReference type="ARBA" id="ARBA00004141"/>
    </source>
</evidence>
<feature type="transmembrane region" description="Helical" evidence="11">
    <location>
        <begin position="199"/>
        <end position="219"/>
    </location>
</feature>
<keyword evidence="4 11" id="KW-0812">Transmembrane</keyword>
<evidence type="ECO:0000256" key="8">
    <source>
        <dbReference type="ARBA" id="ARBA00037101"/>
    </source>
</evidence>
<feature type="domain" description="Amino acid transporter transmembrane" evidence="12">
    <location>
        <begin position="50"/>
        <end position="436"/>
    </location>
</feature>
<feature type="transmembrane region" description="Helical" evidence="11">
    <location>
        <begin position="416"/>
        <end position="438"/>
    </location>
</feature>
<keyword evidence="3" id="KW-0813">Transport</keyword>
<dbReference type="AlphaFoldDB" id="A0A6P6Q584"/>
<feature type="transmembrane region" description="Helical" evidence="11">
    <location>
        <begin position="82"/>
        <end position="104"/>
    </location>
</feature>
<evidence type="ECO:0000256" key="7">
    <source>
        <dbReference type="ARBA" id="ARBA00023136"/>
    </source>
</evidence>
<keyword evidence="6 11" id="KW-1133">Transmembrane helix</keyword>
<dbReference type="PANTHER" id="PTHR22950">
    <property type="entry name" value="AMINO ACID TRANSPORTER"/>
    <property type="match status" value="1"/>
</dbReference>
<dbReference type="CTD" id="151258"/>
<dbReference type="InterPro" id="IPR013057">
    <property type="entry name" value="AA_transpt_TM"/>
</dbReference>
<evidence type="ECO:0000313" key="13">
    <source>
        <dbReference type="Proteomes" id="UP000515129"/>
    </source>
</evidence>
<feature type="transmembrane region" description="Helical" evidence="11">
    <location>
        <begin position="56"/>
        <end position="76"/>
    </location>
</feature>
<feature type="transmembrane region" description="Helical" evidence="11">
    <location>
        <begin position="273"/>
        <end position="297"/>
    </location>
</feature>
<keyword evidence="7 11" id="KW-0472">Membrane</keyword>
<evidence type="ECO:0000259" key="12">
    <source>
        <dbReference type="Pfam" id="PF01490"/>
    </source>
</evidence>
<evidence type="ECO:0000256" key="11">
    <source>
        <dbReference type="SAM" id="Phobius"/>
    </source>
</evidence>
<evidence type="ECO:0000256" key="3">
    <source>
        <dbReference type="ARBA" id="ARBA00022448"/>
    </source>
</evidence>
<comment type="subcellular location">
    <subcellularLocation>
        <location evidence="1">Membrane</location>
        <topology evidence="1">Multi-pass membrane protein</topology>
    </subcellularLocation>
</comment>
<evidence type="ECO:0000256" key="4">
    <source>
        <dbReference type="ARBA" id="ARBA00022692"/>
    </source>
</evidence>
<accession>A0A6P6Q584</accession>
<dbReference type="GO" id="GO:0016020">
    <property type="term" value="C:membrane"/>
    <property type="evidence" value="ECO:0007669"/>
    <property type="project" value="UniProtKB-SubCell"/>
</dbReference>
<name>A0A6P6Q584_CARAU</name>
<dbReference type="GeneID" id="113109299"/>
<sequence length="480" mass="52099">MGNIHLVQQGISEGMLENHRTEEKSGTVQEMDSDRDCLLSSHKDMEKRGTSSISSASFNFINSIIGSGIIGLPYALSQAGLPMGLLLLVLVAFITDYSIILLVRGGNLSGTHSYQSLVQSTFGQIGYLVVSALQFLYPFIAMISYNIITGDTLTKVFMRIQGVGPGNILTERHFVIMMSTLLFTLPLSLYKDIAKLGKVSLLSMLLTLAILITVVVRAATLGPQIPASDDAWVFARWNAIQAVAVMSFAFICHHNSFMIYGSLREPTLSGWSLVTHVSVGSAVLVSAVFAAAGYMTFTGYTQGDIFENYCRNDNLATFGRFCYGISIITTFPLECFVTREVISNVFFKGELSNTTHVIITLVIVSAATVLSLSYDCLGIVLELNGVLSAIPLMFIFPAACFLKLSDGRWFRGENLIPSIILAAGVCVMIIGLIMMVLFPQDCSHGAELFYCSVSNTSVPSTTSPNSGLQFINATQNISIF</sequence>
<proteinExistence type="inferred from homology"/>
<organism evidence="13 14">
    <name type="scientific">Carassius auratus</name>
    <name type="common">Goldfish</name>
    <dbReference type="NCBI Taxonomy" id="7957"/>
    <lineage>
        <taxon>Eukaryota</taxon>
        <taxon>Metazoa</taxon>
        <taxon>Chordata</taxon>
        <taxon>Craniata</taxon>
        <taxon>Vertebrata</taxon>
        <taxon>Euteleostomi</taxon>
        <taxon>Actinopterygii</taxon>
        <taxon>Neopterygii</taxon>
        <taxon>Teleostei</taxon>
        <taxon>Ostariophysi</taxon>
        <taxon>Cypriniformes</taxon>
        <taxon>Cyprinidae</taxon>
        <taxon>Cyprininae</taxon>
        <taxon>Carassius</taxon>
    </lineage>
</organism>
<feature type="transmembrane region" description="Helical" evidence="11">
    <location>
        <begin position="386"/>
        <end position="404"/>
    </location>
</feature>
<feature type="transmembrane region" description="Helical" evidence="11">
    <location>
        <begin position="125"/>
        <end position="148"/>
    </location>
</feature>
<feature type="transmembrane region" description="Helical" evidence="11">
    <location>
        <begin position="317"/>
        <end position="337"/>
    </location>
</feature>
<evidence type="ECO:0000313" key="14">
    <source>
        <dbReference type="RefSeq" id="XP_026128704.1"/>
    </source>
</evidence>
<protein>
    <recommendedName>
        <fullName evidence="9">Putative sodium-coupled neutral amino acid transporter 11</fullName>
    </recommendedName>
    <alternativeName>
        <fullName evidence="10">Solute carrier family 38 member 11</fullName>
    </alternativeName>
</protein>
<dbReference type="RefSeq" id="XP_026128704.1">
    <property type="nucleotide sequence ID" value="XM_026272919.1"/>
</dbReference>
<evidence type="ECO:0000256" key="9">
    <source>
        <dbReference type="ARBA" id="ARBA00040814"/>
    </source>
</evidence>